<dbReference type="Gene3D" id="2.120.10.30">
    <property type="entry name" value="TolB, C-terminal domain"/>
    <property type="match status" value="1"/>
</dbReference>
<sequence length="219" mass="25055">MATIQPDIPEEDIFEKIAAKIHDNFNEIVTQALSRKDELLLELNELKLAFEINNKTNIDNLKELAEMKSGLEQLALKQNFALKVLEDSVKDINIKIENLAAKSSKPDLKFQCNIVKILANIKNIGQIVKHGEYPKPRRPSETDRAPANRQRESQSKSVIGKKGNSEGNFNCPQKLHVDQGVNFLYVADYYNNRIQIFNTKDWAFKYIDVNGEESYYGLQ</sequence>
<feature type="repeat" description="NHL" evidence="2">
    <location>
        <begin position="156"/>
        <end position="200"/>
    </location>
</feature>
<keyword evidence="5" id="KW-1185">Reference proteome</keyword>
<organism evidence="4 5">
    <name type="scientific">Oopsacas minuta</name>
    <dbReference type="NCBI Taxonomy" id="111878"/>
    <lineage>
        <taxon>Eukaryota</taxon>
        <taxon>Metazoa</taxon>
        <taxon>Porifera</taxon>
        <taxon>Hexactinellida</taxon>
        <taxon>Hexasterophora</taxon>
        <taxon>Lyssacinosida</taxon>
        <taxon>Leucopsacidae</taxon>
        <taxon>Oopsacas</taxon>
    </lineage>
</organism>
<dbReference type="AlphaFoldDB" id="A0AAV7K7Q3"/>
<gene>
    <name evidence="4" type="ORF">LOD99_11240</name>
</gene>
<evidence type="ECO:0000313" key="5">
    <source>
        <dbReference type="Proteomes" id="UP001165289"/>
    </source>
</evidence>
<proteinExistence type="predicted"/>
<dbReference type="EMBL" id="JAKMXF010000132">
    <property type="protein sequence ID" value="KAI6657015.1"/>
    <property type="molecule type" value="Genomic_DNA"/>
</dbReference>
<dbReference type="InterPro" id="IPR011042">
    <property type="entry name" value="6-blade_b-propeller_TolB-like"/>
</dbReference>
<dbReference type="Pfam" id="PF01436">
    <property type="entry name" value="NHL"/>
    <property type="match status" value="1"/>
</dbReference>
<evidence type="ECO:0000256" key="1">
    <source>
        <dbReference type="ARBA" id="ARBA00022737"/>
    </source>
</evidence>
<evidence type="ECO:0000256" key="2">
    <source>
        <dbReference type="PROSITE-ProRule" id="PRU00504"/>
    </source>
</evidence>
<dbReference type="Proteomes" id="UP001165289">
    <property type="component" value="Unassembled WGS sequence"/>
</dbReference>
<name>A0AAV7K7Q3_9METZ</name>
<comment type="caution">
    <text evidence="4">The sequence shown here is derived from an EMBL/GenBank/DDBJ whole genome shotgun (WGS) entry which is preliminary data.</text>
</comment>
<feature type="region of interest" description="Disordered" evidence="3">
    <location>
        <begin position="130"/>
        <end position="171"/>
    </location>
</feature>
<reference evidence="4 5" key="1">
    <citation type="journal article" date="2023" name="BMC Biol.">
        <title>The compact genome of the sponge Oopsacas minuta (Hexactinellida) is lacking key metazoan core genes.</title>
        <authorList>
            <person name="Santini S."/>
            <person name="Schenkelaars Q."/>
            <person name="Jourda C."/>
            <person name="Duchesne M."/>
            <person name="Belahbib H."/>
            <person name="Rocher C."/>
            <person name="Selva M."/>
            <person name="Riesgo A."/>
            <person name="Vervoort M."/>
            <person name="Leys S.P."/>
            <person name="Kodjabachian L."/>
            <person name="Le Bivic A."/>
            <person name="Borchiellini C."/>
            <person name="Claverie J.M."/>
            <person name="Renard E."/>
        </authorList>
    </citation>
    <scope>NUCLEOTIDE SEQUENCE [LARGE SCALE GENOMIC DNA]</scope>
    <source>
        <strain evidence="4">SPO-2</strain>
    </source>
</reference>
<accession>A0AAV7K7Q3</accession>
<keyword evidence="1" id="KW-0677">Repeat</keyword>
<feature type="compositionally biased region" description="Basic and acidic residues" evidence="3">
    <location>
        <begin position="130"/>
        <end position="154"/>
    </location>
</feature>
<evidence type="ECO:0000313" key="4">
    <source>
        <dbReference type="EMBL" id="KAI6657015.1"/>
    </source>
</evidence>
<evidence type="ECO:0000256" key="3">
    <source>
        <dbReference type="SAM" id="MobiDB-lite"/>
    </source>
</evidence>
<protein>
    <submittedName>
        <fullName evidence="4">Uncharacterized protein</fullName>
    </submittedName>
</protein>
<dbReference type="InterPro" id="IPR001258">
    <property type="entry name" value="NHL_repeat"/>
</dbReference>
<dbReference type="PROSITE" id="PS51125">
    <property type="entry name" value="NHL"/>
    <property type="match status" value="1"/>
</dbReference>